<feature type="compositionally biased region" description="Basic and acidic residues" evidence="3">
    <location>
        <begin position="61"/>
        <end position="77"/>
    </location>
</feature>
<dbReference type="SMART" id="SM00147">
    <property type="entry name" value="RasGEF"/>
    <property type="match status" value="1"/>
</dbReference>
<dbReference type="PANTHER" id="PTHR23113">
    <property type="entry name" value="GUANINE NUCLEOTIDE EXCHANGE FACTOR"/>
    <property type="match status" value="1"/>
</dbReference>
<name>A0ABM1ELS8_PRICU</name>
<evidence type="ECO:0000259" key="4">
    <source>
        <dbReference type="PROSITE" id="PS50003"/>
    </source>
</evidence>
<dbReference type="Proteomes" id="UP000695022">
    <property type="component" value="Unplaced"/>
</dbReference>
<dbReference type="InterPro" id="IPR011993">
    <property type="entry name" value="PH-like_dom_sf"/>
</dbReference>
<dbReference type="SMART" id="SM00233">
    <property type="entry name" value="PH"/>
    <property type="match status" value="1"/>
</dbReference>
<feature type="region of interest" description="Disordered" evidence="3">
    <location>
        <begin position="57"/>
        <end position="82"/>
    </location>
</feature>
<dbReference type="PROSITE" id="PS50003">
    <property type="entry name" value="PH_DOMAIN"/>
    <property type="match status" value="1"/>
</dbReference>
<keyword evidence="6" id="KW-1185">Reference proteome</keyword>
<keyword evidence="1 2" id="KW-0344">Guanine-nucleotide releasing factor</keyword>
<dbReference type="PROSITE" id="PS50009">
    <property type="entry name" value="RASGEF_CAT"/>
    <property type="match status" value="1"/>
</dbReference>
<dbReference type="Gene3D" id="1.10.840.10">
    <property type="entry name" value="Ras guanine-nucleotide exchange factors catalytic domain"/>
    <property type="match status" value="1"/>
</dbReference>
<dbReference type="Gene3D" id="2.30.29.30">
    <property type="entry name" value="Pleckstrin-homology domain (PH domain)/Phosphotyrosine-binding domain (PTB)"/>
    <property type="match status" value="1"/>
</dbReference>
<dbReference type="SUPFAM" id="SSF50729">
    <property type="entry name" value="PH domain-like"/>
    <property type="match status" value="1"/>
</dbReference>
<feature type="region of interest" description="Disordered" evidence="3">
    <location>
        <begin position="395"/>
        <end position="414"/>
    </location>
</feature>
<proteinExistence type="predicted"/>
<dbReference type="InterPro" id="IPR036964">
    <property type="entry name" value="RASGEF_cat_dom_sf"/>
</dbReference>
<evidence type="ECO:0000256" key="3">
    <source>
        <dbReference type="SAM" id="MobiDB-lite"/>
    </source>
</evidence>
<dbReference type="CDD" id="cd00155">
    <property type="entry name" value="RasGEF"/>
    <property type="match status" value="1"/>
</dbReference>
<dbReference type="InterPro" id="IPR001849">
    <property type="entry name" value="PH_domain"/>
</dbReference>
<evidence type="ECO:0000259" key="5">
    <source>
        <dbReference type="PROSITE" id="PS50009"/>
    </source>
</evidence>
<dbReference type="InterPro" id="IPR008937">
    <property type="entry name" value="Ras-like_GEF"/>
</dbReference>
<accession>A0ABM1ELS8</accession>
<feature type="domain" description="PH" evidence="4">
    <location>
        <begin position="511"/>
        <end position="624"/>
    </location>
</feature>
<gene>
    <name evidence="7" type="primary">LOC106813514</name>
</gene>
<protein>
    <submittedName>
        <fullName evidence="7">Ras-specific guanine nucleotide-releasing factor RalGPS2-like isoform X3</fullName>
    </submittedName>
</protein>
<dbReference type="InterPro" id="IPR023578">
    <property type="entry name" value="Ras_GEF_dom_sf"/>
</dbReference>
<evidence type="ECO:0000313" key="7">
    <source>
        <dbReference type="RefSeq" id="XP_014673149.1"/>
    </source>
</evidence>
<dbReference type="Pfam" id="PF00617">
    <property type="entry name" value="RasGEF"/>
    <property type="match status" value="1"/>
</dbReference>
<dbReference type="Pfam" id="PF00169">
    <property type="entry name" value="PH"/>
    <property type="match status" value="1"/>
</dbReference>
<feature type="domain" description="Ras-GEF" evidence="5">
    <location>
        <begin position="139"/>
        <end position="375"/>
    </location>
</feature>
<evidence type="ECO:0000256" key="1">
    <source>
        <dbReference type="ARBA" id="ARBA00022658"/>
    </source>
</evidence>
<dbReference type="PANTHER" id="PTHR23113:SF368">
    <property type="entry name" value="CELL DIVISION CONTROL PROTEIN 25"/>
    <property type="match status" value="1"/>
</dbReference>
<evidence type="ECO:0000313" key="6">
    <source>
        <dbReference type="Proteomes" id="UP000695022"/>
    </source>
</evidence>
<dbReference type="RefSeq" id="XP_014673149.1">
    <property type="nucleotide sequence ID" value="XM_014817663.1"/>
</dbReference>
<dbReference type="GeneID" id="106813514"/>
<organism evidence="6 7">
    <name type="scientific">Priapulus caudatus</name>
    <name type="common">Priapulid worm</name>
    <dbReference type="NCBI Taxonomy" id="37621"/>
    <lineage>
        <taxon>Eukaryota</taxon>
        <taxon>Metazoa</taxon>
        <taxon>Ecdysozoa</taxon>
        <taxon>Scalidophora</taxon>
        <taxon>Priapulida</taxon>
        <taxon>Priapulimorpha</taxon>
        <taxon>Priapulimorphida</taxon>
        <taxon>Priapulidae</taxon>
        <taxon>Priapulus</taxon>
    </lineage>
</organism>
<reference evidence="7" key="1">
    <citation type="submission" date="2025-08" db="UniProtKB">
        <authorList>
            <consortium name="RefSeq"/>
        </authorList>
    </citation>
    <scope>IDENTIFICATION</scope>
</reference>
<dbReference type="CDD" id="cd13310">
    <property type="entry name" value="PH_RalGPS1_2"/>
    <property type="match status" value="1"/>
</dbReference>
<dbReference type="SUPFAM" id="SSF48366">
    <property type="entry name" value="Ras GEF"/>
    <property type="match status" value="1"/>
</dbReference>
<sequence length="638" mass="71765">MKGYRARPPVAVKYATLPRAAAAAAATTSSAAQFKWMLDMSRRARYLLHGDGFMDNPSFSDSDRDAREHQSSPKPEGRLMGLAPKSAGYTEFMQVSRSSDTLDRALDTRWSSGSSTVAPSSRTAAKSYDAVVFDVLKVAPEDFASQITLLDLPIFQDIKPEELTSCAWNTKEKHIKTPNIVLMTRRFNHVSFWIVKEILGAQSFKLMADVLTHFIKLAKKLHELNNLHAEFAVISALQSAPIFRLSKTWALVSKKDRSTFDKLADVFSEENNRQKLRDYMSNIKLPVIPYLGMYLTDLVYIDVAHPHSGGLESQQRLLLMNNILRVNADFQQSQYDQLPPLQHIQNYLKSVRYIEELQKFVEDDNFKLSLTIEPLTTPAATNAVASKAKEDVGLVPSSPAKTHSFRQPPCSSPRLVQAHRKTRSLGTNFLHLQAPPEFQGVSQLPVQDSVRHLLDDSVLEESPCASREGSICGQLAEIVSEDSAVTDEQEKDGPVDATEELIPQDVLRTANFKCQGCLRRKTVLKDRKKPPVTSWTRYWVALWGTSLLYYPAKALRGNERSDYKHNPCKMHSIVAWDIVMVGIDPMQSNTFQLIDPVKGNIYKFRADSLGRAQDWCRALSEASQSYQPKPPANLMTFE</sequence>
<evidence type="ECO:0000256" key="2">
    <source>
        <dbReference type="PROSITE-ProRule" id="PRU00168"/>
    </source>
</evidence>
<dbReference type="InterPro" id="IPR001895">
    <property type="entry name" value="RASGEF_cat_dom"/>
</dbReference>